<feature type="transmembrane region" description="Helical" evidence="14">
    <location>
        <begin position="98"/>
        <end position="119"/>
    </location>
</feature>
<evidence type="ECO:0000256" key="3">
    <source>
        <dbReference type="ARBA" id="ARBA00022606"/>
    </source>
</evidence>
<dbReference type="KEGG" id="muo:115457213"/>
<keyword evidence="5 14" id="KW-0552">Olfaction</keyword>
<feature type="transmembrane region" description="Helical" evidence="14">
    <location>
        <begin position="139"/>
        <end position="157"/>
    </location>
</feature>
<keyword evidence="7 13" id="KW-0297">G-protein coupled receptor</keyword>
<keyword evidence="12 13" id="KW-0807">Transducer</keyword>
<dbReference type="GO" id="GO:0005886">
    <property type="term" value="C:plasma membrane"/>
    <property type="evidence" value="ECO:0007669"/>
    <property type="project" value="UniProtKB-SubCell"/>
</dbReference>
<sequence length="316" mass="36206">MADNDTAEPEFLLIGFNMTWELGVVVFIIFFTFYFLTISSNILIITLVRVNRLLHKPMYFFLSNFSFLEICYTTVTVPKMLADILSKKRSISHKACVLQFYFFFFFGAMENNLLAVMSLDRFIAICYPLRYPVVMNDRVCAQLAGGAWFISFLASLLPTVSLSQLSFCGPRIIDHFFCDFSPLMELSCTRNSVSEISFSFIARFIIMGCFIMIMVSYIFIISTIVKMPSTSGRHNAFTTCASHLTVVFIYYGTVIFIYVLPSIRESLYRNKVVSVFYAVVTPLLNPIIYSLRNQEVRAAMKRTAIKLKGLQRIIVN</sequence>
<evidence type="ECO:0000256" key="9">
    <source>
        <dbReference type="ARBA" id="ARBA00023157"/>
    </source>
</evidence>
<evidence type="ECO:0000313" key="16">
    <source>
        <dbReference type="Proteomes" id="UP000515156"/>
    </source>
</evidence>
<feature type="transmembrane region" description="Helical" evidence="14">
    <location>
        <begin position="200"/>
        <end position="225"/>
    </location>
</feature>
<dbReference type="AlphaFoldDB" id="A0A6P7WQ46"/>
<dbReference type="PRINTS" id="PR00237">
    <property type="entry name" value="GPCRRHODOPSN"/>
</dbReference>
<keyword evidence="4 13" id="KW-0812">Transmembrane</keyword>
<feature type="transmembrane region" description="Helical" evidence="14">
    <location>
        <begin position="272"/>
        <end position="291"/>
    </location>
</feature>
<dbReference type="Pfam" id="PF13853">
    <property type="entry name" value="7tm_4"/>
    <property type="match status" value="1"/>
</dbReference>
<evidence type="ECO:0000256" key="1">
    <source>
        <dbReference type="ARBA" id="ARBA00004651"/>
    </source>
</evidence>
<accession>A0A6P7WQ46</accession>
<feature type="transmembrane region" description="Helical" evidence="14">
    <location>
        <begin position="237"/>
        <end position="260"/>
    </location>
</feature>
<dbReference type="PROSITE" id="PS50262">
    <property type="entry name" value="G_PROTEIN_RECEP_F1_2"/>
    <property type="match status" value="1"/>
</dbReference>
<dbReference type="InterPro" id="IPR000725">
    <property type="entry name" value="Olfact_rcpt"/>
</dbReference>
<dbReference type="GO" id="GO:0004930">
    <property type="term" value="F:G protein-coupled receptor activity"/>
    <property type="evidence" value="ECO:0007669"/>
    <property type="project" value="UniProtKB-KW"/>
</dbReference>
<evidence type="ECO:0000313" key="17">
    <source>
        <dbReference type="RefSeq" id="XP_030042498.1"/>
    </source>
</evidence>
<keyword evidence="11" id="KW-0325">Glycoprotein</keyword>
<evidence type="ECO:0000256" key="7">
    <source>
        <dbReference type="ARBA" id="ARBA00023040"/>
    </source>
</evidence>
<dbReference type="GO" id="GO:0004984">
    <property type="term" value="F:olfactory receptor activity"/>
    <property type="evidence" value="ECO:0007669"/>
    <property type="project" value="InterPro"/>
</dbReference>
<dbReference type="GeneID" id="115457213"/>
<keyword evidence="9" id="KW-1015">Disulfide bond</keyword>
<keyword evidence="16" id="KW-1185">Reference proteome</keyword>
<dbReference type="RefSeq" id="XP_030042498.1">
    <property type="nucleotide sequence ID" value="XM_030186638.1"/>
</dbReference>
<dbReference type="PANTHER" id="PTHR24242">
    <property type="entry name" value="G-PROTEIN COUPLED RECEPTOR"/>
    <property type="match status" value="1"/>
</dbReference>
<protein>
    <recommendedName>
        <fullName evidence="14">Olfactory receptor</fullName>
    </recommendedName>
</protein>
<dbReference type="Proteomes" id="UP000515156">
    <property type="component" value="Chromosome 14"/>
</dbReference>
<feature type="transmembrane region" description="Helical" evidence="14">
    <location>
        <begin position="59"/>
        <end position="78"/>
    </location>
</feature>
<dbReference type="InterPro" id="IPR017452">
    <property type="entry name" value="GPCR_Rhodpsn_7TM"/>
</dbReference>
<dbReference type="InterPro" id="IPR000276">
    <property type="entry name" value="GPCR_Rhodpsn"/>
</dbReference>
<keyword evidence="10 13" id="KW-0675">Receptor</keyword>
<evidence type="ECO:0000256" key="13">
    <source>
        <dbReference type="RuleBase" id="RU000688"/>
    </source>
</evidence>
<reference evidence="17" key="1">
    <citation type="submission" date="2025-08" db="UniProtKB">
        <authorList>
            <consortium name="RefSeq"/>
        </authorList>
    </citation>
    <scope>IDENTIFICATION</scope>
</reference>
<comment type="subcellular location">
    <subcellularLocation>
        <location evidence="1 14">Cell membrane</location>
        <topology evidence="1 14">Multi-pass membrane protein</topology>
    </subcellularLocation>
</comment>
<proteinExistence type="inferred from homology"/>
<gene>
    <name evidence="17" type="primary">LOC115457213</name>
</gene>
<evidence type="ECO:0000259" key="15">
    <source>
        <dbReference type="PROSITE" id="PS50262"/>
    </source>
</evidence>
<evidence type="ECO:0000256" key="6">
    <source>
        <dbReference type="ARBA" id="ARBA00022989"/>
    </source>
</evidence>
<evidence type="ECO:0000256" key="2">
    <source>
        <dbReference type="ARBA" id="ARBA00022475"/>
    </source>
</evidence>
<evidence type="ECO:0000256" key="14">
    <source>
        <dbReference type="RuleBase" id="RU363047"/>
    </source>
</evidence>
<dbReference type="InParanoid" id="A0A6P7WQ46"/>
<dbReference type="SUPFAM" id="SSF81321">
    <property type="entry name" value="Family A G protein-coupled receptor-like"/>
    <property type="match status" value="1"/>
</dbReference>
<keyword evidence="8 14" id="KW-0472">Membrane</keyword>
<evidence type="ECO:0000256" key="11">
    <source>
        <dbReference type="ARBA" id="ARBA00023180"/>
    </source>
</evidence>
<dbReference type="CDD" id="cd13954">
    <property type="entry name" value="7tmA_OR"/>
    <property type="match status" value="1"/>
</dbReference>
<dbReference type="PROSITE" id="PS00237">
    <property type="entry name" value="G_PROTEIN_RECEP_F1_1"/>
    <property type="match status" value="1"/>
</dbReference>
<evidence type="ECO:0000256" key="10">
    <source>
        <dbReference type="ARBA" id="ARBA00023170"/>
    </source>
</evidence>
<dbReference type="InterPro" id="IPR050939">
    <property type="entry name" value="Olfactory_GPCR1"/>
</dbReference>
<feature type="domain" description="G-protein coupled receptors family 1 profile" evidence="15">
    <location>
        <begin position="40"/>
        <end position="289"/>
    </location>
</feature>
<name>A0A6P7WQ46_9AMPH</name>
<keyword evidence="6 14" id="KW-1133">Transmembrane helix</keyword>
<comment type="similarity">
    <text evidence="13">Belongs to the G-protein coupled receptor 1 family.</text>
</comment>
<evidence type="ECO:0000256" key="5">
    <source>
        <dbReference type="ARBA" id="ARBA00022725"/>
    </source>
</evidence>
<keyword evidence="2 14" id="KW-1003">Cell membrane</keyword>
<dbReference type="PANTHER" id="PTHR24242:SF359">
    <property type="entry name" value="ODORANT RECEPTOR-RELATED"/>
    <property type="match status" value="1"/>
</dbReference>
<keyword evidence="3 14" id="KW-0716">Sensory transduction</keyword>
<feature type="transmembrane region" description="Helical" evidence="14">
    <location>
        <begin position="22"/>
        <end position="47"/>
    </location>
</feature>
<dbReference type="OrthoDB" id="9445499at2759"/>
<evidence type="ECO:0000256" key="8">
    <source>
        <dbReference type="ARBA" id="ARBA00023136"/>
    </source>
</evidence>
<organism evidence="16 17">
    <name type="scientific">Microcaecilia unicolor</name>
    <dbReference type="NCBI Taxonomy" id="1415580"/>
    <lineage>
        <taxon>Eukaryota</taxon>
        <taxon>Metazoa</taxon>
        <taxon>Chordata</taxon>
        <taxon>Craniata</taxon>
        <taxon>Vertebrata</taxon>
        <taxon>Euteleostomi</taxon>
        <taxon>Amphibia</taxon>
        <taxon>Gymnophiona</taxon>
        <taxon>Siphonopidae</taxon>
        <taxon>Microcaecilia</taxon>
    </lineage>
</organism>
<evidence type="ECO:0000256" key="4">
    <source>
        <dbReference type="ARBA" id="ARBA00022692"/>
    </source>
</evidence>
<dbReference type="FunFam" id="1.20.1070.10:FF:000001">
    <property type="entry name" value="Olfactory receptor"/>
    <property type="match status" value="1"/>
</dbReference>
<dbReference type="PRINTS" id="PR00245">
    <property type="entry name" value="OLFACTORYR"/>
</dbReference>
<dbReference type="Gene3D" id="1.20.1070.10">
    <property type="entry name" value="Rhodopsin 7-helix transmembrane proteins"/>
    <property type="match status" value="1"/>
</dbReference>
<evidence type="ECO:0000256" key="12">
    <source>
        <dbReference type="ARBA" id="ARBA00023224"/>
    </source>
</evidence>